<dbReference type="InterPro" id="IPR036259">
    <property type="entry name" value="MFS_trans_sf"/>
</dbReference>
<keyword evidence="8" id="KW-1185">Reference proteome</keyword>
<organism evidence="7 8">
    <name type="scientific">Labrys wisconsinensis</name>
    <dbReference type="NCBI Taxonomy" id="425677"/>
    <lineage>
        <taxon>Bacteria</taxon>
        <taxon>Pseudomonadati</taxon>
        <taxon>Pseudomonadota</taxon>
        <taxon>Alphaproteobacteria</taxon>
        <taxon>Hyphomicrobiales</taxon>
        <taxon>Xanthobacteraceae</taxon>
        <taxon>Labrys</taxon>
    </lineage>
</organism>
<dbReference type="InterPro" id="IPR011701">
    <property type="entry name" value="MFS"/>
</dbReference>
<gene>
    <name evidence="7" type="ORF">QO011_007575</name>
</gene>
<feature type="transmembrane region" description="Helical" evidence="5">
    <location>
        <begin position="282"/>
        <end position="301"/>
    </location>
</feature>
<evidence type="ECO:0000256" key="3">
    <source>
        <dbReference type="ARBA" id="ARBA00022989"/>
    </source>
</evidence>
<sequence>MPIPVSRRRLALFAFFFLPGVSMASWVTRTPAIRDSVGASIAEMGLVLLGVSFGSMGGILSSGPLVARFGSRPVTHVGLWLVVAAMAMIAAGVVLGTMGVVAFGLGLFGLGMGLSEIAINIDGADIERLTGRPLLHALHGFYSLGTVCGALIGLALTAISFPVAWHLAIIGALGSVLILSFMRFMPYGIGREDRAAVPARPGGSEAAPAALWQDQRLLLIGLIVLAMALAEGAANDWLPILMVDEYGFSQTSGSLIFLGFALAMTVGRFSGGVLLGRFGRAAVIRGSAVLGALGIALVVFAENPILGGSAVVLWGLGASLGFPIALSAAGDSGADGAARIRLVATGGYVAFLVGPPLLGFTGEAYGLRSAMLIVLALIAIALAIAPAVGPPEARAGRPAGAGQSL</sequence>
<dbReference type="Pfam" id="PF07690">
    <property type="entry name" value="MFS_1"/>
    <property type="match status" value="1"/>
</dbReference>
<evidence type="ECO:0000259" key="6">
    <source>
        <dbReference type="PROSITE" id="PS50850"/>
    </source>
</evidence>
<dbReference type="EMBL" id="JAUSVX010000023">
    <property type="protein sequence ID" value="MDQ0474534.1"/>
    <property type="molecule type" value="Genomic_DNA"/>
</dbReference>
<comment type="subcellular location">
    <subcellularLocation>
        <location evidence="1">Membrane</location>
        <topology evidence="1">Multi-pass membrane protein</topology>
    </subcellularLocation>
</comment>
<protein>
    <submittedName>
        <fullName evidence="7">MFS family permease</fullName>
    </submittedName>
</protein>
<feature type="transmembrane region" description="Helical" evidence="5">
    <location>
        <begin position="140"/>
        <end position="159"/>
    </location>
</feature>
<dbReference type="InterPro" id="IPR051788">
    <property type="entry name" value="MFS_Transporter"/>
</dbReference>
<dbReference type="PANTHER" id="PTHR23514">
    <property type="entry name" value="BYPASS OF STOP CODON PROTEIN 6"/>
    <property type="match status" value="1"/>
</dbReference>
<dbReference type="PANTHER" id="PTHR23514:SF13">
    <property type="entry name" value="INNER MEMBRANE PROTEIN YBJJ"/>
    <property type="match status" value="1"/>
</dbReference>
<dbReference type="InterPro" id="IPR020846">
    <property type="entry name" value="MFS_dom"/>
</dbReference>
<evidence type="ECO:0000256" key="5">
    <source>
        <dbReference type="SAM" id="Phobius"/>
    </source>
</evidence>
<reference evidence="7 8" key="1">
    <citation type="submission" date="2023-07" db="EMBL/GenBank/DDBJ databases">
        <title>Genomic Encyclopedia of Type Strains, Phase IV (KMG-IV): sequencing the most valuable type-strain genomes for metagenomic binning, comparative biology and taxonomic classification.</title>
        <authorList>
            <person name="Goeker M."/>
        </authorList>
    </citation>
    <scope>NUCLEOTIDE SEQUENCE [LARGE SCALE GENOMIC DNA]</scope>
    <source>
        <strain evidence="7 8">DSM 19619</strain>
    </source>
</reference>
<evidence type="ECO:0000256" key="4">
    <source>
        <dbReference type="ARBA" id="ARBA00023136"/>
    </source>
</evidence>
<dbReference type="Gene3D" id="1.20.1250.20">
    <property type="entry name" value="MFS general substrate transporter like domains"/>
    <property type="match status" value="2"/>
</dbReference>
<keyword evidence="2 5" id="KW-0812">Transmembrane</keyword>
<dbReference type="CDD" id="cd17393">
    <property type="entry name" value="MFS_MosC_like"/>
    <property type="match status" value="1"/>
</dbReference>
<feature type="transmembrane region" description="Helical" evidence="5">
    <location>
        <begin position="370"/>
        <end position="388"/>
    </location>
</feature>
<feature type="transmembrane region" description="Helical" evidence="5">
    <location>
        <begin position="165"/>
        <end position="184"/>
    </location>
</feature>
<dbReference type="SUPFAM" id="SSF103473">
    <property type="entry name" value="MFS general substrate transporter"/>
    <property type="match status" value="1"/>
</dbReference>
<feature type="transmembrane region" description="Helical" evidence="5">
    <location>
        <begin position="307"/>
        <end position="328"/>
    </location>
</feature>
<keyword evidence="4 5" id="KW-0472">Membrane</keyword>
<evidence type="ECO:0000256" key="2">
    <source>
        <dbReference type="ARBA" id="ARBA00022692"/>
    </source>
</evidence>
<feature type="transmembrane region" description="Helical" evidence="5">
    <location>
        <begin position="254"/>
        <end position="275"/>
    </location>
</feature>
<accession>A0ABU0JJS3</accession>
<evidence type="ECO:0000313" key="8">
    <source>
        <dbReference type="Proteomes" id="UP001242480"/>
    </source>
</evidence>
<feature type="transmembrane region" description="Helical" evidence="5">
    <location>
        <begin position="77"/>
        <end position="95"/>
    </location>
</feature>
<dbReference type="Proteomes" id="UP001242480">
    <property type="component" value="Unassembled WGS sequence"/>
</dbReference>
<feature type="transmembrane region" description="Helical" evidence="5">
    <location>
        <begin position="101"/>
        <end position="119"/>
    </location>
</feature>
<feature type="domain" description="Major facilitator superfamily (MFS) profile" evidence="6">
    <location>
        <begin position="8"/>
        <end position="394"/>
    </location>
</feature>
<dbReference type="PROSITE" id="PS50850">
    <property type="entry name" value="MFS"/>
    <property type="match status" value="1"/>
</dbReference>
<proteinExistence type="predicted"/>
<feature type="transmembrane region" description="Helical" evidence="5">
    <location>
        <begin position="40"/>
        <end position="65"/>
    </location>
</feature>
<keyword evidence="3 5" id="KW-1133">Transmembrane helix</keyword>
<evidence type="ECO:0000256" key="1">
    <source>
        <dbReference type="ARBA" id="ARBA00004141"/>
    </source>
</evidence>
<dbReference type="RefSeq" id="WP_307284301.1">
    <property type="nucleotide sequence ID" value="NZ_JAUSVX010000023.1"/>
</dbReference>
<name>A0ABU0JJS3_9HYPH</name>
<feature type="transmembrane region" description="Helical" evidence="5">
    <location>
        <begin position="217"/>
        <end position="234"/>
    </location>
</feature>
<comment type="caution">
    <text evidence="7">The sequence shown here is derived from an EMBL/GenBank/DDBJ whole genome shotgun (WGS) entry which is preliminary data.</text>
</comment>
<feature type="transmembrane region" description="Helical" evidence="5">
    <location>
        <begin position="340"/>
        <end position="358"/>
    </location>
</feature>
<evidence type="ECO:0000313" key="7">
    <source>
        <dbReference type="EMBL" id="MDQ0474534.1"/>
    </source>
</evidence>